<reference evidence="2" key="1">
    <citation type="submission" date="2020-05" db="EMBL/GenBank/DDBJ databases">
        <title>Mycena genomes resolve the evolution of fungal bioluminescence.</title>
        <authorList>
            <person name="Tsai I.J."/>
        </authorList>
    </citation>
    <scope>NUCLEOTIDE SEQUENCE</scope>
    <source>
        <strain evidence="2">CCC161011</strain>
    </source>
</reference>
<name>A0A8H6XAE7_9AGAR</name>
<dbReference type="OrthoDB" id="9971254at2759"/>
<feature type="domain" description="DUF5648" evidence="1">
    <location>
        <begin position="47"/>
        <end position="94"/>
    </location>
</feature>
<comment type="caution">
    <text evidence="2">The sequence shown here is derived from an EMBL/GenBank/DDBJ whole genome shotgun (WGS) entry which is preliminary data.</text>
</comment>
<accession>A0A8H6XAE7</accession>
<dbReference type="Pfam" id="PF18885">
    <property type="entry name" value="DUF5648"/>
    <property type="match status" value="1"/>
</dbReference>
<gene>
    <name evidence="2" type="ORF">MVEN_02151900</name>
</gene>
<organism evidence="2 3">
    <name type="scientific">Mycena venus</name>
    <dbReference type="NCBI Taxonomy" id="2733690"/>
    <lineage>
        <taxon>Eukaryota</taxon>
        <taxon>Fungi</taxon>
        <taxon>Dikarya</taxon>
        <taxon>Basidiomycota</taxon>
        <taxon>Agaricomycotina</taxon>
        <taxon>Agaricomycetes</taxon>
        <taxon>Agaricomycetidae</taxon>
        <taxon>Agaricales</taxon>
        <taxon>Marasmiineae</taxon>
        <taxon>Mycenaceae</taxon>
        <taxon>Mycena</taxon>
    </lineage>
</organism>
<evidence type="ECO:0000313" key="3">
    <source>
        <dbReference type="Proteomes" id="UP000620124"/>
    </source>
</evidence>
<dbReference type="AlphaFoldDB" id="A0A8H6XAE7"/>
<sequence length="94" mass="10642">MLLQSQVSFLKEIEVVVLELESTTVINNVTDDLKNHPYVFDEIAARTTSATERDLALESGYADGGTMCFIYWSHICGSIPFYRIYNSLATTEHF</sequence>
<evidence type="ECO:0000259" key="1">
    <source>
        <dbReference type="Pfam" id="PF18885"/>
    </source>
</evidence>
<protein>
    <recommendedName>
        <fullName evidence="1">DUF5648 domain-containing protein</fullName>
    </recommendedName>
</protein>
<dbReference type="InterPro" id="IPR043708">
    <property type="entry name" value="DUF5648"/>
</dbReference>
<proteinExistence type="predicted"/>
<keyword evidence="3" id="KW-1185">Reference proteome</keyword>
<dbReference type="EMBL" id="JACAZI010000022">
    <property type="protein sequence ID" value="KAF7337139.1"/>
    <property type="molecule type" value="Genomic_DNA"/>
</dbReference>
<evidence type="ECO:0000313" key="2">
    <source>
        <dbReference type="EMBL" id="KAF7337139.1"/>
    </source>
</evidence>
<dbReference type="Proteomes" id="UP000620124">
    <property type="component" value="Unassembled WGS sequence"/>
</dbReference>